<reference evidence="2 3" key="1">
    <citation type="journal article" date="2015" name="Nature">
        <title>rRNA introns, odd ribosomes, and small enigmatic genomes across a large radiation of phyla.</title>
        <authorList>
            <person name="Brown C.T."/>
            <person name="Hug L.A."/>
            <person name="Thomas B.C."/>
            <person name="Sharon I."/>
            <person name="Castelle C.J."/>
            <person name="Singh A."/>
            <person name="Wilkins M.J."/>
            <person name="Williams K.H."/>
            <person name="Banfield J.F."/>
        </authorList>
    </citation>
    <scope>NUCLEOTIDE SEQUENCE [LARGE SCALE GENOMIC DNA]</scope>
</reference>
<evidence type="ECO:0000259" key="1">
    <source>
        <dbReference type="Pfam" id="PF14667"/>
    </source>
</evidence>
<dbReference type="Proteomes" id="UP000034072">
    <property type="component" value="Unassembled WGS sequence"/>
</dbReference>
<comment type="caution">
    <text evidence="2">The sequence shown here is derived from an EMBL/GenBank/DDBJ whole genome shotgun (WGS) entry which is preliminary data.</text>
</comment>
<dbReference type="InterPro" id="IPR029303">
    <property type="entry name" value="CapF_C"/>
</dbReference>
<organism evidence="2 3">
    <name type="scientific">Candidatus Yanofskybacteria bacterium GW2011_GWE2_40_11</name>
    <dbReference type="NCBI Taxonomy" id="1619033"/>
    <lineage>
        <taxon>Bacteria</taxon>
        <taxon>Candidatus Yanofskyibacteriota</taxon>
    </lineage>
</organism>
<proteinExistence type="predicted"/>
<name>A0A0G0QK58_9BACT</name>
<dbReference type="InterPro" id="IPR011051">
    <property type="entry name" value="RmlC_Cupin_sf"/>
</dbReference>
<sequence length="170" mass="19481">MLPNQFSKKKSNKKTIGIKECKKVVTFDPKSKKANGWVLEVISDRDGFTGHLNGQAYMTVADPGLFKGYHLHAASDYYVTCLKGKIKEIVYKSRKIKKEIKMGDDDFKTVFVPRGCPHGIKNIGKEQALVLIYRYPSWSPDFKEQLDISPEDIETKEAWDRISEFVAKFK</sequence>
<gene>
    <name evidence="2" type="ORF">UT75_C0005G0072</name>
</gene>
<accession>A0A0G0QK58</accession>
<evidence type="ECO:0000313" key="3">
    <source>
        <dbReference type="Proteomes" id="UP000034072"/>
    </source>
</evidence>
<dbReference type="CDD" id="cd02208">
    <property type="entry name" value="cupin_RmlC-like"/>
    <property type="match status" value="1"/>
</dbReference>
<feature type="domain" description="Capsular polysaccharide assembling protein CapF C-terminal" evidence="1">
    <location>
        <begin position="52"/>
        <end position="137"/>
    </location>
</feature>
<dbReference type="Gene3D" id="2.60.120.10">
    <property type="entry name" value="Jelly Rolls"/>
    <property type="match status" value="1"/>
</dbReference>
<dbReference type="EMBL" id="LBXZ01000005">
    <property type="protein sequence ID" value="KKR40764.1"/>
    <property type="molecule type" value="Genomic_DNA"/>
</dbReference>
<protein>
    <submittedName>
        <fullName evidence="2">dTDP-4-dehydrorhamnose 3,5 epimerase</fullName>
    </submittedName>
</protein>
<dbReference type="Pfam" id="PF14667">
    <property type="entry name" value="Polysacc_synt_C"/>
    <property type="match status" value="1"/>
</dbReference>
<dbReference type="InterPro" id="IPR014710">
    <property type="entry name" value="RmlC-like_jellyroll"/>
</dbReference>
<dbReference type="SUPFAM" id="SSF51182">
    <property type="entry name" value="RmlC-like cupins"/>
    <property type="match status" value="1"/>
</dbReference>
<dbReference type="AlphaFoldDB" id="A0A0G0QK58"/>
<evidence type="ECO:0000313" key="2">
    <source>
        <dbReference type="EMBL" id="KKR40764.1"/>
    </source>
</evidence>